<keyword evidence="2" id="KW-1185">Reference proteome</keyword>
<name>A0A8S1WMW7_9CILI</name>
<proteinExistence type="predicted"/>
<evidence type="ECO:0000313" key="2">
    <source>
        <dbReference type="Proteomes" id="UP000689195"/>
    </source>
</evidence>
<dbReference type="EMBL" id="CAJJDO010000095">
    <property type="protein sequence ID" value="CAD8189971.1"/>
    <property type="molecule type" value="Genomic_DNA"/>
</dbReference>
<accession>A0A8S1WMW7</accession>
<dbReference type="OrthoDB" id="300179at2759"/>
<reference evidence="1" key="1">
    <citation type="submission" date="2021-01" db="EMBL/GenBank/DDBJ databases">
        <authorList>
            <consortium name="Genoscope - CEA"/>
            <person name="William W."/>
        </authorList>
    </citation>
    <scope>NUCLEOTIDE SEQUENCE</scope>
</reference>
<dbReference type="AlphaFoldDB" id="A0A8S1WMW7"/>
<organism evidence="1 2">
    <name type="scientific">Paramecium pentaurelia</name>
    <dbReference type="NCBI Taxonomy" id="43138"/>
    <lineage>
        <taxon>Eukaryota</taxon>
        <taxon>Sar</taxon>
        <taxon>Alveolata</taxon>
        <taxon>Ciliophora</taxon>
        <taxon>Intramacronucleata</taxon>
        <taxon>Oligohymenophorea</taxon>
        <taxon>Peniculida</taxon>
        <taxon>Parameciidae</taxon>
        <taxon>Paramecium</taxon>
    </lineage>
</organism>
<comment type="caution">
    <text evidence="1">The sequence shown here is derived from an EMBL/GenBank/DDBJ whole genome shotgun (WGS) entry which is preliminary data.</text>
</comment>
<gene>
    <name evidence="1" type="ORF">PPENT_87.1.T0950067</name>
</gene>
<evidence type="ECO:0000313" key="1">
    <source>
        <dbReference type="EMBL" id="CAD8189971.1"/>
    </source>
</evidence>
<protein>
    <submittedName>
        <fullName evidence="1">Uncharacterized protein</fullName>
    </submittedName>
</protein>
<dbReference type="Proteomes" id="UP000689195">
    <property type="component" value="Unassembled WGS sequence"/>
</dbReference>
<sequence>MIGPKQLLLIPLKYYQNHEDQNVQCLDDFELKIQSNEEFSTTHIIQTQYSHKKVQKIDKKVKFNPTIISYKFRESEPAITISKQMKKLIQMQPNLKWINPNIQV</sequence>